<dbReference type="InterPro" id="IPR045054">
    <property type="entry name" value="P4HA-like"/>
</dbReference>
<dbReference type="Gene3D" id="2.60.120.620">
    <property type="entry name" value="q2cbj1_9rhob like domain"/>
    <property type="match status" value="1"/>
</dbReference>
<dbReference type="EMBL" id="MN740700">
    <property type="protein sequence ID" value="QHU08989.1"/>
    <property type="molecule type" value="Genomic_DNA"/>
</dbReference>
<name>A0A6C0JTV9_9ZZZZ</name>
<dbReference type="GO" id="GO:0016705">
    <property type="term" value="F:oxidoreductase activity, acting on paired donors, with incorporation or reduction of molecular oxygen"/>
    <property type="evidence" value="ECO:0007669"/>
    <property type="project" value="InterPro"/>
</dbReference>
<dbReference type="GO" id="GO:0005506">
    <property type="term" value="F:iron ion binding"/>
    <property type="evidence" value="ECO:0007669"/>
    <property type="project" value="InterPro"/>
</dbReference>
<evidence type="ECO:0000256" key="4">
    <source>
        <dbReference type="ARBA" id="ARBA00023002"/>
    </source>
</evidence>
<dbReference type="PANTHER" id="PTHR10869">
    <property type="entry name" value="PROLYL 4-HYDROXYLASE ALPHA SUBUNIT"/>
    <property type="match status" value="1"/>
</dbReference>
<dbReference type="SUPFAM" id="SSF51197">
    <property type="entry name" value="Clavaminate synthase-like"/>
    <property type="match status" value="1"/>
</dbReference>
<dbReference type="InterPro" id="IPR005123">
    <property type="entry name" value="Oxoglu/Fe-dep_dioxygenase_dom"/>
</dbReference>
<accession>A0A6C0JTV9</accession>
<keyword evidence="4" id="KW-0560">Oxidoreductase</keyword>
<evidence type="ECO:0000313" key="7">
    <source>
        <dbReference type="EMBL" id="QHU08989.1"/>
    </source>
</evidence>
<keyword evidence="2" id="KW-0479">Metal-binding</keyword>
<dbReference type="Pfam" id="PF13640">
    <property type="entry name" value="2OG-FeII_Oxy_3"/>
    <property type="match status" value="1"/>
</dbReference>
<keyword evidence="3" id="KW-0223">Dioxygenase</keyword>
<evidence type="ECO:0000259" key="6">
    <source>
        <dbReference type="PROSITE" id="PS51471"/>
    </source>
</evidence>
<feature type="domain" description="Fe2OG dioxygenase" evidence="6">
    <location>
        <begin position="90"/>
        <end position="191"/>
    </location>
</feature>
<dbReference type="InterPro" id="IPR006620">
    <property type="entry name" value="Pro_4_hyd_alph"/>
</dbReference>
<comment type="cofactor">
    <cofactor evidence="1">
        <name>L-ascorbate</name>
        <dbReference type="ChEBI" id="CHEBI:38290"/>
    </cofactor>
</comment>
<dbReference type="GO" id="GO:0051213">
    <property type="term" value="F:dioxygenase activity"/>
    <property type="evidence" value="ECO:0007669"/>
    <property type="project" value="UniProtKB-KW"/>
</dbReference>
<organism evidence="7">
    <name type="scientific">viral metagenome</name>
    <dbReference type="NCBI Taxonomy" id="1070528"/>
    <lineage>
        <taxon>unclassified sequences</taxon>
        <taxon>metagenomes</taxon>
        <taxon>organismal metagenomes</taxon>
    </lineage>
</organism>
<dbReference type="GO" id="GO:0031418">
    <property type="term" value="F:L-ascorbic acid binding"/>
    <property type="evidence" value="ECO:0007669"/>
    <property type="project" value="InterPro"/>
</dbReference>
<dbReference type="PANTHER" id="PTHR10869:SF246">
    <property type="entry name" value="TRANSMEMBRANE PROLYL 4-HYDROXYLASE"/>
    <property type="match status" value="1"/>
</dbReference>
<evidence type="ECO:0000256" key="1">
    <source>
        <dbReference type="ARBA" id="ARBA00001961"/>
    </source>
</evidence>
<dbReference type="AlphaFoldDB" id="A0A6C0JTV9"/>
<dbReference type="PROSITE" id="PS51471">
    <property type="entry name" value="FE2OG_OXY"/>
    <property type="match status" value="1"/>
</dbReference>
<proteinExistence type="predicted"/>
<evidence type="ECO:0000256" key="3">
    <source>
        <dbReference type="ARBA" id="ARBA00022964"/>
    </source>
</evidence>
<protein>
    <recommendedName>
        <fullName evidence="6">Fe2OG dioxygenase domain-containing protein</fullName>
    </recommendedName>
</protein>
<keyword evidence="5" id="KW-0408">Iron</keyword>
<reference evidence="7" key="1">
    <citation type="journal article" date="2020" name="Nature">
        <title>Giant virus diversity and host interactions through global metagenomics.</title>
        <authorList>
            <person name="Schulz F."/>
            <person name="Roux S."/>
            <person name="Paez-Espino D."/>
            <person name="Jungbluth S."/>
            <person name="Walsh D.A."/>
            <person name="Denef V.J."/>
            <person name="McMahon K.D."/>
            <person name="Konstantinidis K.T."/>
            <person name="Eloe-Fadrosh E.A."/>
            <person name="Kyrpides N.C."/>
            <person name="Woyke T."/>
        </authorList>
    </citation>
    <scope>NUCLEOTIDE SEQUENCE</scope>
    <source>
        <strain evidence="7">GVMAG-S-1064190-84</strain>
    </source>
</reference>
<evidence type="ECO:0000256" key="5">
    <source>
        <dbReference type="ARBA" id="ARBA00023004"/>
    </source>
</evidence>
<dbReference type="InterPro" id="IPR044862">
    <property type="entry name" value="Pro_4_hyd_alph_FE2OG_OXY"/>
</dbReference>
<evidence type="ECO:0000256" key="2">
    <source>
        <dbReference type="ARBA" id="ARBA00022723"/>
    </source>
</evidence>
<dbReference type="SMART" id="SM00702">
    <property type="entry name" value="P4Hc"/>
    <property type="match status" value="1"/>
</dbReference>
<sequence length="202" mass="23622">MDFIYEIDNFLSSEQCKDIIKRFELDHRKFNGTTVGGYDEKTKRSTDLFISELPDWSDIDKIVCGKLTRSLNQYIKYVEGCMKSKNINFHTSGIFFNLSDTGYKVQRLRKGEYYNWHEDFSRFSFNRMMTCIIYLTTLDDEDGGKTEFECGKSVQPVEGKLVMFPATWTNYHRGQTVLGKTKYILTTFITRTDEILKNNSSS</sequence>